<evidence type="ECO:0000256" key="1">
    <source>
        <dbReference type="SAM" id="MobiDB-lite"/>
    </source>
</evidence>
<evidence type="ECO:0000313" key="2">
    <source>
        <dbReference type="RefSeq" id="XP_059600099.1"/>
    </source>
</evidence>
<dbReference type="VEuPathDB" id="FungiDB:An02g12150"/>
<protein>
    <submittedName>
        <fullName evidence="2">Uncharacterized protein</fullName>
    </submittedName>
</protein>
<dbReference type="GeneID" id="84590501"/>
<gene>
    <name evidence="2" type="ORF">An02g12150</name>
</gene>
<accession>A0AAJ8BLZ2</accession>
<dbReference type="RefSeq" id="XP_059600099.1">
    <property type="nucleotide sequence ID" value="XM_059746668.1"/>
</dbReference>
<feature type="region of interest" description="Disordered" evidence="1">
    <location>
        <begin position="40"/>
        <end position="71"/>
    </location>
</feature>
<name>A0AAJ8BLZ2_ASPNG</name>
<dbReference type="KEGG" id="ang:An02g12150"/>
<reference evidence="2" key="1">
    <citation type="submission" date="2025-02" db="EMBL/GenBank/DDBJ databases">
        <authorList>
            <consortium name="NCBI Genome Project"/>
        </authorList>
    </citation>
    <scope>NUCLEOTIDE SEQUENCE</scope>
</reference>
<proteinExistence type="predicted"/>
<organism evidence="2">
    <name type="scientific">Aspergillus niger</name>
    <dbReference type="NCBI Taxonomy" id="5061"/>
    <lineage>
        <taxon>Eukaryota</taxon>
        <taxon>Fungi</taxon>
        <taxon>Dikarya</taxon>
        <taxon>Ascomycota</taxon>
        <taxon>Pezizomycotina</taxon>
        <taxon>Eurotiomycetes</taxon>
        <taxon>Eurotiomycetidae</taxon>
        <taxon>Eurotiales</taxon>
        <taxon>Aspergillaceae</taxon>
        <taxon>Aspergillus</taxon>
        <taxon>Aspergillus subgen. Circumdati</taxon>
    </lineage>
</organism>
<sequence length="150" mass="15933">MGRRQSSHGSLGIKIAARMEQGPRSAKGPMSFRKRAILGHTDGKKRGGMGRQTTGEAGLSPPKAYACGPPARQVPRLIGTGHAETHHRDGTCLLIAGGVNDLKQGRGIKTNLKLGKYRLATVTRLLPASGEDSGGPNRPGVVRYVLCIRF</sequence>
<dbReference type="AlphaFoldDB" id="A0AAJ8BLZ2"/>
<reference evidence="2" key="2">
    <citation type="submission" date="2025-08" db="UniProtKB">
        <authorList>
            <consortium name="RefSeq"/>
        </authorList>
    </citation>
    <scope>IDENTIFICATION</scope>
</reference>